<dbReference type="HOGENOM" id="CLU_2198841_0_0_1"/>
<proteinExistence type="predicted"/>
<dbReference type="VEuPathDB" id="FungiDB:A1Q1_07932"/>
<sequence>MSPPQTPQTPQPSPQQPHPPPTTIVPLLDAQLDHMRDVHASDRDAARTLSEVADSVRNFSVRDQAQELRRRGAANNIDGAAWALKATPSREEARLCYRIAQLEAERNV</sequence>
<feature type="region of interest" description="Disordered" evidence="1">
    <location>
        <begin position="1"/>
        <end position="24"/>
    </location>
</feature>
<protein>
    <submittedName>
        <fullName evidence="2">Uncharacterized protein</fullName>
    </submittedName>
</protein>
<feature type="compositionally biased region" description="Pro residues" evidence="1">
    <location>
        <begin position="1"/>
        <end position="23"/>
    </location>
</feature>
<dbReference type="Proteomes" id="UP000002748">
    <property type="component" value="Unassembled WGS sequence"/>
</dbReference>
<reference evidence="2 3" key="1">
    <citation type="journal article" date="2012" name="Eukaryot. Cell">
        <title>Draft genome sequence of CBS 2479, the standard type strain of Trichosporon asahii.</title>
        <authorList>
            <person name="Yang R.Y."/>
            <person name="Li H.T."/>
            <person name="Zhu H."/>
            <person name="Zhou G.P."/>
            <person name="Wang M."/>
            <person name="Wang L."/>
        </authorList>
    </citation>
    <scope>NUCLEOTIDE SEQUENCE [LARGE SCALE GENOMIC DNA]</scope>
    <source>
        <strain evidence="3">ATCC 90039 / CBS 2479 / JCM 2466 / KCTC 7840 / NCYC 2677 / UAMH 7654</strain>
    </source>
</reference>
<dbReference type="EMBL" id="ALBS01000081">
    <property type="protein sequence ID" value="EJT50899.1"/>
    <property type="molecule type" value="Genomic_DNA"/>
</dbReference>
<dbReference type="KEGG" id="tasa:A1Q1_07932"/>
<evidence type="ECO:0000256" key="1">
    <source>
        <dbReference type="SAM" id="MobiDB-lite"/>
    </source>
</evidence>
<dbReference type="GeneID" id="25991444"/>
<evidence type="ECO:0000313" key="3">
    <source>
        <dbReference type="Proteomes" id="UP000002748"/>
    </source>
</evidence>
<dbReference type="RefSeq" id="XP_014182391.1">
    <property type="nucleotide sequence ID" value="XM_014326916.1"/>
</dbReference>
<comment type="caution">
    <text evidence="2">The sequence shown here is derived from an EMBL/GenBank/DDBJ whole genome shotgun (WGS) entry which is preliminary data.</text>
</comment>
<evidence type="ECO:0000313" key="2">
    <source>
        <dbReference type="EMBL" id="EJT50899.1"/>
    </source>
</evidence>
<organism evidence="2 3">
    <name type="scientific">Trichosporon asahii var. asahii (strain ATCC 90039 / CBS 2479 / JCM 2466 / KCTC 7840 / NBRC 103889/ NCYC 2677 / UAMH 7654)</name>
    <name type="common">Yeast</name>
    <dbReference type="NCBI Taxonomy" id="1186058"/>
    <lineage>
        <taxon>Eukaryota</taxon>
        <taxon>Fungi</taxon>
        <taxon>Dikarya</taxon>
        <taxon>Basidiomycota</taxon>
        <taxon>Agaricomycotina</taxon>
        <taxon>Tremellomycetes</taxon>
        <taxon>Trichosporonales</taxon>
        <taxon>Trichosporonaceae</taxon>
        <taxon>Trichosporon</taxon>
    </lineage>
</organism>
<accession>J6F1R1</accession>
<gene>
    <name evidence="2" type="ORF">A1Q1_07932</name>
</gene>
<dbReference type="AlphaFoldDB" id="J6F1R1"/>
<name>J6F1R1_TRIAS</name>